<dbReference type="SUPFAM" id="SSF53244">
    <property type="entry name" value="MurD-like peptide ligases, peptide-binding domain"/>
    <property type="match status" value="1"/>
</dbReference>
<dbReference type="Pfam" id="PF08245">
    <property type="entry name" value="Mur_ligase_M"/>
    <property type="match status" value="1"/>
</dbReference>
<evidence type="ECO:0000259" key="1">
    <source>
        <dbReference type="Pfam" id="PF08245"/>
    </source>
</evidence>
<feature type="domain" description="Mur ligase central" evidence="1">
    <location>
        <begin position="119"/>
        <end position="291"/>
    </location>
</feature>
<dbReference type="AlphaFoldDB" id="A0A166E3H9"/>
<reference evidence="2 3" key="1">
    <citation type="submission" date="2016-04" db="EMBL/GenBank/DDBJ databases">
        <title>Genome sequence of Methanobrevibacter cuticularis DSM 11139.</title>
        <authorList>
            <person name="Poehlein A."/>
            <person name="Seedorf H."/>
            <person name="Daniel R."/>
        </authorList>
    </citation>
    <scope>NUCLEOTIDE SEQUENCE [LARGE SCALE GENOMIC DNA]</scope>
    <source>
        <strain evidence="2 3">DSM 11139</strain>
    </source>
</reference>
<dbReference type="InterPro" id="IPR036615">
    <property type="entry name" value="Mur_ligase_C_dom_sf"/>
</dbReference>
<dbReference type="EMBL" id="LWMW01000097">
    <property type="protein sequence ID" value="KZX16241.1"/>
    <property type="molecule type" value="Genomic_DNA"/>
</dbReference>
<dbReference type="InterPro" id="IPR036565">
    <property type="entry name" value="Mur-like_cat_sf"/>
</dbReference>
<evidence type="ECO:0000313" key="2">
    <source>
        <dbReference type="EMBL" id="KZX16241.1"/>
    </source>
</evidence>
<dbReference type="Proteomes" id="UP000077275">
    <property type="component" value="Unassembled WGS sequence"/>
</dbReference>
<sequence>MKKNDKITIDSLAKAISGKIVGANNFKSPEGFTGIFNILKDSKEGDIVIRHWIDEVGVEIASGKHVACVITEDPRGNSIEIAKSRKFPLIVVNKIEEANAYALKWTIAKFAPNSKRVIISGTNGKSTTSDMIYHILKSTGANALTNTDSRSEFNTLIDPMVPKLISEEFLLNGINKLDYIVIEASEVQGWLGKLMKGHAYLMTEAVDPDAAVITNIAMDHIGLVNSIEEVFQETSGVAKAIKKGSLILNHDDELVLDMNNFIDENINGFYFSMENFNKNKYTTVDIRKKDFFNGEEEILDVNGGKIFNDTDENIVDISEVYSLKYDSSKESIIYNNNNILFIDDLPFKSNHFIQNTLAAISACLALKINVDDIVRGVKSYQSLNRRFKIISHNPLIIDDFAHNPEGIKATANAVIDLAKDKIDNDCTIRILCAIRGSRGEEINKINAEAIVDIINDFSNMKHKETKLEIKIILSSSCDVVDDLNVVEDYEKDIFFDVFTRDGIDYIHYENLQDALFETYNLSKDDDVILLIGAQGMDPAESLLKNIINKKDIINKNK</sequence>
<keyword evidence="2" id="KW-0436">Ligase</keyword>
<dbReference type="PANTHER" id="PTHR23135:SF18">
    <property type="entry name" value="CYANOPHYCIN SYNTHETASE"/>
    <property type="match status" value="1"/>
</dbReference>
<accession>A0A166E3H9</accession>
<dbReference type="Gene3D" id="3.40.1190.10">
    <property type="entry name" value="Mur-like, catalytic domain"/>
    <property type="match status" value="1"/>
</dbReference>
<dbReference type="PATRIC" id="fig|47311.3.peg.1079"/>
<dbReference type="GO" id="GO:0008763">
    <property type="term" value="F:UDP-N-acetylmuramate-L-alanine ligase activity"/>
    <property type="evidence" value="ECO:0007669"/>
    <property type="project" value="UniProtKB-EC"/>
</dbReference>
<proteinExistence type="predicted"/>
<dbReference type="Gene3D" id="3.90.190.20">
    <property type="entry name" value="Mur ligase, C-terminal domain"/>
    <property type="match status" value="1"/>
</dbReference>
<evidence type="ECO:0000313" key="3">
    <source>
        <dbReference type="Proteomes" id="UP000077275"/>
    </source>
</evidence>
<comment type="caution">
    <text evidence="2">The sequence shown here is derived from an EMBL/GenBank/DDBJ whole genome shotgun (WGS) entry which is preliminary data.</text>
</comment>
<dbReference type="PANTHER" id="PTHR23135">
    <property type="entry name" value="MUR LIGASE FAMILY MEMBER"/>
    <property type="match status" value="1"/>
</dbReference>
<name>A0A166E3H9_9EURY</name>
<organism evidence="2 3">
    <name type="scientific">Methanobrevibacter cuticularis</name>
    <dbReference type="NCBI Taxonomy" id="47311"/>
    <lineage>
        <taxon>Archaea</taxon>
        <taxon>Methanobacteriati</taxon>
        <taxon>Methanobacteriota</taxon>
        <taxon>Methanomada group</taxon>
        <taxon>Methanobacteria</taxon>
        <taxon>Methanobacteriales</taxon>
        <taxon>Methanobacteriaceae</taxon>
        <taxon>Methanobrevibacter</taxon>
    </lineage>
</organism>
<dbReference type="GO" id="GO:0005524">
    <property type="term" value="F:ATP binding"/>
    <property type="evidence" value="ECO:0007669"/>
    <property type="project" value="InterPro"/>
</dbReference>
<dbReference type="SUPFAM" id="SSF53623">
    <property type="entry name" value="MurD-like peptide ligases, catalytic domain"/>
    <property type="match status" value="1"/>
</dbReference>
<dbReference type="STRING" id="47311.MBCUT_09770"/>
<protein>
    <submittedName>
        <fullName evidence="2">UDP-N-acetylmuramate--L-alanine ligase</fullName>
        <ecNumber evidence="2">6.3.2.8</ecNumber>
    </submittedName>
</protein>
<keyword evidence="3" id="KW-1185">Reference proteome</keyword>
<dbReference type="EC" id="6.3.2.8" evidence="2"/>
<gene>
    <name evidence="2" type="primary">murC_1</name>
    <name evidence="2" type="ORF">MBCUT_09770</name>
</gene>
<dbReference type="InterPro" id="IPR013221">
    <property type="entry name" value="Mur_ligase_cen"/>
</dbReference>
<dbReference type="RefSeq" id="WP_067259569.1">
    <property type="nucleotide sequence ID" value="NZ_LWMW01000097.1"/>
</dbReference>
<dbReference type="OrthoDB" id="75177at2157"/>